<protein>
    <recommendedName>
        <fullName evidence="3">N-acetyltransferase domain-containing protein</fullName>
    </recommendedName>
</protein>
<dbReference type="SUPFAM" id="SSF55729">
    <property type="entry name" value="Acyl-CoA N-acyltransferases (Nat)"/>
    <property type="match status" value="1"/>
</dbReference>
<dbReference type="InterPro" id="IPR016181">
    <property type="entry name" value="Acyl_CoA_acyltransferase"/>
</dbReference>
<sequence length="347" mass="39084">MAYTHRLATTEDAKSIAPLMTAFAQERESVDPSMLLKPNYDFEQYVAYQLSKPLSYCWVLEYNDGETESKIIVGFFFTYTYDETPPASLPEELRQYQQLENPFQPRRVGSVLGLYVQPNHRKPDAIAPACRRHIAQLIEAGIQTAENLKVTDIDVLVSAEQTGIHALLERLGFHKAAVQYTRHYEIPTDGELPSLHPPHPELSEITLPAPSAIPLRNLETNELIRKPNGEPVFLMPLRDEEGELILSSDGLPIYPTPLRDPEKNDWVFDATGELVTCPILQDETGEIVEYKGIPQFCPPAYETAARGIRLQRDAQGNYVFCPVERDNSGKIVRSPDGVPVFKQPLLV</sequence>
<evidence type="ECO:0000313" key="1">
    <source>
        <dbReference type="EMBL" id="GET40991.1"/>
    </source>
</evidence>
<proteinExistence type="predicted"/>
<name>A0AAV3XJP9_9CYAN</name>
<keyword evidence="2" id="KW-1185">Reference proteome</keyword>
<gene>
    <name evidence="1" type="ORF">MiSe_58030</name>
</gene>
<reference evidence="1" key="1">
    <citation type="submission" date="2019-10" db="EMBL/GenBank/DDBJ databases">
        <title>Draft genome sequece of Microseira wollei NIES-4236.</title>
        <authorList>
            <person name="Yamaguchi H."/>
            <person name="Suzuki S."/>
            <person name="Kawachi M."/>
        </authorList>
    </citation>
    <scope>NUCLEOTIDE SEQUENCE</scope>
    <source>
        <strain evidence="1">NIES-4236</strain>
    </source>
</reference>
<dbReference type="EMBL" id="BLAY01000105">
    <property type="protein sequence ID" value="GET40991.1"/>
    <property type="molecule type" value="Genomic_DNA"/>
</dbReference>
<dbReference type="RefSeq" id="WP_226587216.1">
    <property type="nucleotide sequence ID" value="NZ_BLAY01000105.1"/>
</dbReference>
<accession>A0AAV3XJP9</accession>
<dbReference type="Proteomes" id="UP001050975">
    <property type="component" value="Unassembled WGS sequence"/>
</dbReference>
<organism evidence="1 2">
    <name type="scientific">Microseira wollei NIES-4236</name>
    <dbReference type="NCBI Taxonomy" id="2530354"/>
    <lineage>
        <taxon>Bacteria</taxon>
        <taxon>Bacillati</taxon>
        <taxon>Cyanobacteriota</taxon>
        <taxon>Cyanophyceae</taxon>
        <taxon>Oscillatoriophycideae</taxon>
        <taxon>Aerosakkonematales</taxon>
        <taxon>Aerosakkonemataceae</taxon>
        <taxon>Microseira</taxon>
    </lineage>
</organism>
<comment type="caution">
    <text evidence="1">The sequence shown here is derived from an EMBL/GenBank/DDBJ whole genome shotgun (WGS) entry which is preliminary data.</text>
</comment>
<evidence type="ECO:0008006" key="3">
    <source>
        <dbReference type="Google" id="ProtNLM"/>
    </source>
</evidence>
<dbReference type="Gene3D" id="3.40.630.30">
    <property type="match status" value="1"/>
</dbReference>
<dbReference type="AlphaFoldDB" id="A0AAV3XJP9"/>
<evidence type="ECO:0000313" key="2">
    <source>
        <dbReference type="Proteomes" id="UP001050975"/>
    </source>
</evidence>